<evidence type="ECO:0000256" key="7">
    <source>
        <dbReference type="PIRSR" id="PIRSR000398-1"/>
    </source>
</evidence>
<evidence type="ECO:0000256" key="5">
    <source>
        <dbReference type="ARBA" id="ARBA00022691"/>
    </source>
</evidence>
<gene>
    <name evidence="9" type="ORF">GCM10010885_15200</name>
</gene>
<protein>
    <recommendedName>
        <fullName evidence="2 8">Site-specific DNA-methyltransferase (adenine-specific)</fullName>
        <ecNumber evidence="2 8">2.1.1.72</ecNumber>
    </recommendedName>
</protein>
<evidence type="ECO:0000256" key="1">
    <source>
        <dbReference type="ARBA" id="ARBA00006594"/>
    </source>
</evidence>
<reference evidence="9" key="1">
    <citation type="journal article" date="2014" name="Int. J. Syst. Evol. Microbiol.">
        <title>Complete genome sequence of Corynebacterium casei LMG S-19264T (=DSM 44701T), isolated from a smear-ripened cheese.</title>
        <authorList>
            <consortium name="US DOE Joint Genome Institute (JGI-PGF)"/>
            <person name="Walter F."/>
            <person name="Albersmeier A."/>
            <person name="Kalinowski J."/>
            <person name="Ruckert C."/>
        </authorList>
    </citation>
    <scope>NUCLEOTIDE SEQUENCE</scope>
    <source>
        <strain evidence="9">JCM 18487</strain>
    </source>
</reference>
<dbReference type="AlphaFoldDB" id="A0A917KCT0"/>
<accession>A0A917KCT0</accession>
<dbReference type="GO" id="GO:0006298">
    <property type="term" value="P:mismatch repair"/>
    <property type="evidence" value="ECO:0007669"/>
    <property type="project" value="TreeGrafter"/>
</dbReference>
<feature type="binding site" evidence="7">
    <location>
        <position position="21"/>
    </location>
    <ligand>
        <name>S-adenosyl-L-methionine</name>
        <dbReference type="ChEBI" id="CHEBI:59789"/>
    </ligand>
</feature>
<comment type="similarity">
    <text evidence="1 8">Belongs to the N(4)/N(6)-methyltransferase family.</text>
</comment>
<reference evidence="9" key="2">
    <citation type="submission" date="2020-09" db="EMBL/GenBank/DDBJ databases">
        <authorList>
            <person name="Sun Q."/>
            <person name="Ohkuma M."/>
        </authorList>
    </citation>
    <scope>NUCLEOTIDE SEQUENCE</scope>
    <source>
        <strain evidence="9">JCM 18487</strain>
    </source>
</reference>
<dbReference type="InterPro" id="IPR012263">
    <property type="entry name" value="M_m6A_EcoRV"/>
</dbReference>
<dbReference type="GO" id="GO:0043565">
    <property type="term" value="F:sequence-specific DNA binding"/>
    <property type="evidence" value="ECO:0007669"/>
    <property type="project" value="TreeGrafter"/>
</dbReference>
<name>A0A917KCT0_9BACL</name>
<evidence type="ECO:0000256" key="4">
    <source>
        <dbReference type="ARBA" id="ARBA00022679"/>
    </source>
</evidence>
<dbReference type="Pfam" id="PF02086">
    <property type="entry name" value="MethyltransfD12"/>
    <property type="match status" value="1"/>
</dbReference>
<dbReference type="Proteomes" id="UP000637695">
    <property type="component" value="Unassembled WGS sequence"/>
</dbReference>
<comment type="caution">
    <text evidence="9">The sequence shown here is derived from an EMBL/GenBank/DDBJ whole genome shotgun (WGS) entry which is preliminary data.</text>
</comment>
<organism evidence="9 10">
    <name type="scientific">Alicyclobacillus cellulosilyticus</name>
    <dbReference type="NCBI Taxonomy" id="1003997"/>
    <lineage>
        <taxon>Bacteria</taxon>
        <taxon>Bacillati</taxon>
        <taxon>Bacillota</taxon>
        <taxon>Bacilli</taxon>
        <taxon>Bacillales</taxon>
        <taxon>Alicyclobacillaceae</taxon>
        <taxon>Alicyclobacillus</taxon>
    </lineage>
</organism>
<dbReference type="GO" id="GO:0009307">
    <property type="term" value="P:DNA restriction-modification system"/>
    <property type="evidence" value="ECO:0007669"/>
    <property type="project" value="InterPro"/>
</dbReference>
<keyword evidence="10" id="KW-1185">Reference proteome</keyword>
<dbReference type="Gene3D" id="3.40.50.150">
    <property type="entry name" value="Vaccinia Virus protein VP39"/>
    <property type="match status" value="1"/>
</dbReference>
<evidence type="ECO:0000256" key="8">
    <source>
        <dbReference type="RuleBase" id="RU361257"/>
    </source>
</evidence>
<dbReference type="PRINTS" id="PR00505">
    <property type="entry name" value="D12N6MTFRASE"/>
</dbReference>
<dbReference type="PANTHER" id="PTHR30481:SF3">
    <property type="entry name" value="DNA ADENINE METHYLASE"/>
    <property type="match status" value="1"/>
</dbReference>
<dbReference type="Gene3D" id="1.10.1020.10">
    <property type="entry name" value="Adenine-specific Methyltransferase, Domain 2"/>
    <property type="match status" value="1"/>
</dbReference>
<dbReference type="NCBIfam" id="TIGR00571">
    <property type="entry name" value="dam"/>
    <property type="match status" value="1"/>
</dbReference>
<keyword evidence="5 8" id="KW-0949">S-adenosyl-L-methionine</keyword>
<feature type="binding site" evidence="7">
    <location>
        <position position="188"/>
    </location>
    <ligand>
        <name>S-adenosyl-L-methionine</name>
        <dbReference type="ChEBI" id="CHEBI:59789"/>
    </ligand>
</feature>
<dbReference type="GO" id="GO:0032259">
    <property type="term" value="P:methylation"/>
    <property type="evidence" value="ECO:0007669"/>
    <property type="project" value="UniProtKB-KW"/>
</dbReference>
<evidence type="ECO:0000256" key="3">
    <source>
        <dbReference type="ARBA" id="ARBA00022603"/>
    </source>
</evidence>
<dbReference type="GO" id="GO:1904047">
    <property type="term" value="F:S-adenosyl-L-methionine binding"/>
    <property type="evidence" value="ECO:0007669"/>
    <property type="project" value="TreeGrafter"/>
</dbReference>
<evidence type="ECO:0000256" key="6">
    <source>
        <dbReference type="ARBA" id="ARBA00047942"/>
    </source>
</evidence>
<dbReference type="EC" id="2.1.1.72" evidence="2 8"/>
<dbReference type="PIRSF" id="PIRSF000398">
    <property type="entry name" value="M_m6A_EcoRV"/>
    <property type="match status" value="1"/>
</dbReference>
<dbReference type="InterPro" id="IPR023095">
    <property type="entry name" value="Ade_MeTrfase_dom_2"/>
</dbReference>
<proteinExistence type="inferred from homology"/>
<dbReference type="GO" id="GO:0009007">
    <property type="term" value="F:site-specific DNA-methyltransferase (adenine-specific) activity"/>
    <property type="evidence" value="ECO:0007669"/>
    <property type="project" value="UniProtKB-UniRule"/>
</dbReference>
<comment type="catalytic activity">
    <reaction evidence="6 8">
        <text>a 2'-deoxyadenosine in DNA + S-adenosyl-L-methionine = an N(6)-methyl-2'-deoxyadenosine in DNA + S-adenosyl-L-homocysteine + H(+)</text>
        <dbReference type="Rhea" id="RHEA:15197"/>
        <dbReference type="Rhea" id="RHEA-COMP:12418"/>
        <dbReference type="Rhea" id="RHEA-COMP:12419"/>
        <dbReference type="ChEBI" id="CHEBI:15378"/>
        <dbReference type="ChEBI" id="CHEBI:57856"/>
        <dbReference type="ChEBI" id="CHEBI:59789"/>
        <dbReference type="ChEBI" id="CHEBI:90615"/>
        <dbReference type="ChEBI" id="CHEBI:90616"/>
        <dbReference type="EC" id="2.1.1.72"/>
    </reaction>
</comment>
<dbReference type="SUPFAM" id="SSF53335">
    <property type="entry name" value="S-adenosyl-L-methionine-dependent methyltransferases"/>
    <property type="match status" value="1"/>
</dbReference>
<evidence type="ECO:0000256" key="2">
    <source>
        <dbReference type="ARBA" id="ARBA00011900"/>
    </source>
</evidence>
<evidence type="ECO:0000313" key="9">
    <source>
        <dbReference type="EMBL" id="GGJ06998.1"/>
    </source>
</evidence>
<keyword evidence="3 8" id="KW-0489">Methyltransferase</keyword>
<feature type="binding site" evidence="7">
    <location>
        <position position="67"/>
    </location>
    <ligand>
        <name>S-adenosyl-L-methionine</name>
        <dbReference type="ChEBI" id="CHEBI:59789"/>
    </ligand>
</feature>
<sequence>MMDIAASVSLYKPLLKWAGGKRWLVPTLRPLWQRFVASCPNGRLVEPFCGGLAVTLGLLPRRALLNDVNPHLIHFYRAVQRGLTIDMPMENDAGLYYQHRDRFNALIRQGQADSDEAAALFYYLNKTGYNGLCRFNKQGLFNVPFGKYKRITYQRDFHAYREVFAAWEFRCGDFETVKVRPGDFVYADPPYDVVFRQYAAEGFSWQDQERLARWLASLDVPVAVSNQATDRIVELYRSLGFTVYFLQGPRMISCTGDRSAAREVLAVKGLVSSGAR</sequence>
<dbReference type="InterPro" id="IPR012327">
    <property type="entry name" value="MeTrfase_D12"/>
</dbReference>
<dbReference type="InterPro" id="IPR029063">
    <property type="entry name" value="SAM-dependent_MTases_sf"/>
</dbReference>
<feature type="binding site" evidence="7">
    <location>
        <position position="17"/>
    </location>
    <ligand>
        <name>S-adenosyl-L-methionine</name>
        <dbReference type="ChEBI" id="CHEBI:59789"/>
    </ligand>
</feature>
<dbReference type="PANTHER" id="PTHR30481">
    <property type="entry name" value="DNA ADENINE METHYLASE"/>
    <property type="match status" value="1"/>
</dbReference>
<dbReference type="InterPro" id="IPR002052">
    <property type="entry name" value="DNA_methylase_N6_adenine_CS"/>
</dbReference>
<keyword evidence="4 8" id="KW-0808">Transferase</keyword>
<dbReference type="EMBL" id="BMOY01000021">
    <property type="protein sequence ID" value="GGJ06998.1"/>
    <property type="molecule type" value="Genomic_DNA"/>
</dbReference>
<dbReference type="PROSITE" id="PS00092">
    <property type="entry name" value="N6_MTASE"/>
    <property type="match status" value="1"/>
</dbReference>
<evidence type="ECO:0000313" key="10">
    <source>
        <dbReference type="Proteomes" id="UP000637695"/>
    </source>
</evidence>